<dbReference type="AlphaFoldDB" id="A0A345ZXL9"/>
<dbReference type="InterPro" id="IPR011051">
    <property type="entry name" value="RmlC_Cupin_sf"/>
</dbReference>
<keyword evidence="1" id="KW-0479">Metal-binding</keyword>
<dbReference type="SUPFAM" id="SSF51182">
    <property type="entry name" value="RmlC-like cupins"/>
    <property type="match status" value="1"/>
</dbReference>
<dbReference type="OrthoDB" id="5290459at2"/>
<dbReference type="CDD" id="cd02224">
    <property type="entry name" value="cupin_SPO2919-like"/>
    <property type="match status" value="1"/>
</dbReference>
<protein>
    <submittedName>
        <fullName evidence="3">Cupin domain-containing protein</fullName>
    </submittedName>
</protein>
<dbReference type="KEGG" id="ptaw:DW352_14735"/>
<organism evidence="3 4">
    <name type="scientific">Pseudolabrys taiwanensis</name>
    <dbReference type="NCBI Taxonomy" id="331696"/>
    <lineage>
        <taxon>Bacteria</taxon>
        <taxon>Pseudomonadati</taxon>
        <taxon>Pseudomonadota</taxon>
        <taxon>Alphaproteobacteria</taxon>
        <taxon>Hyphomicrobiales</taxon>
        <taxon>Xanthobacteraceae</taxon>
        <taxon>Pseudolabrys</taxon>
    </lineage>
</organism>
<dbReference type="Pfam" id="PF07883">
    <property type="entry name" value="Cupin_2"/>
    <property type="match status" value="1"/>
</dbReference>
<dbReference type="Gene3D" id="2.60.120.10">
    <property type="entry name" value="Jelly Rolls"/>
    <property type="match status" value="1"/>
</dbReference>
<dbReference type="InterPro" id="IPR014710">
    <property type="entry name" value="RmlC-like_jellyroll"/>
</dbReference>
<proteinExistence type="predicted"/>
<sequence>MPKIDIDKVPDDVATGYPVQFRDVIAGRSRKRIGNAIGLTQFGVNICTLKPGAQSSQRHWHRNEDEFVYVLDGEVVLIEDGGETVLKQGDAAGWKAGAPDGHTIVNRGDRDALVLEVGTRDPVGDTVTYPDIDMLFERTATTRVYTRKSGEPY</sequence>
<evidence type="ECO:0000256" key="1">
    <source>
        <dbReference type="ARBA" id="ARBA00022723"/>
    </source>
</evidence>
<dbReference type="EMBL" id="CP031417">
    <property type="protein sequence ID" value="AXK81666.1"/>
    <property type="molecule type" value="Genomic_DNA"/>
</dbReference>
<gene>
    <name evidence="3" type="ORF">DW352_14735</name>
</gene>
<dbReference type="PANTHER" id="PTHR35848:SF9">
    <property type="entry name" value="SLL1358 PROTEIN"/>
    <property type="match status" value="1"/>
</dbReference>
<dbReference type="Proteomes" id="UP000254889">
    <property type="component" value="Chromosome"/>
</dbReference>
<dbReference type="InterPro" id="IPR013096">
    <property type="entry name" value="Cupin_2"/>
</dbReference>
<dbReference type="PANTHER" id="PTHR35848">
    <property type="entry name" value="OXALATE-BINDING PROTEIN"/>
    <property type="match status" value="1"/>
</dbReference>
<reference evidence="3 4" key="1">
    <citation type="submission" date="2018-07" db="EMBL/GenBank/DDBJ databases">
        <authorList>
            <person name="Quirk P.G."/>
            <person name="Krulwich T.A."/>
        </authorList>
    </citation>
    <scope>NUCLEOTIDE SEQUENCE [LARGE SCALE GENOMIC DNA]</scope>
    <source>
        <strain evidence="3 4">CC-BB4</strain>
    </source>
</reference>
<evidence type="ECO:0000259" key="2">
    <source>
        <dbReference type="Pfam" id="PF07883"/>
    </source>
</evidence>
<evidence type="ECO:0000313" key="3">
    <source>
        <dbReference type="EMBL" id="AXK81666.1"/>
    </source>
</evidence>
<dbReference type="InterPro" id="IPR051610">
    <property type="entry name" value="GPI/OXD"/>
</dbReference>
<dbReference type="GO" id="GO:0046872">
    <property type="term" value="F:metal ion binding"/>
    <property type="evidence" value="ECO:0007669"/>
    <property type="project" value="UniProtKB-KW"/>
</dbReference>
<name>A0A345ZXL9_9HYPH</name>
<accession>A0A345ZXL9</accession>
<feature type="domain" description="Cupin type-2" evidence="2">
    <location>
        <begin position="46"/>
        <end position="117"/>
    </location>
</feature>
<evidence type="ECO:0000313" key="4">
    <source>
        <dbReference type="Proteomes" id="UP000254889"/>
    </source>
</evidence>
<dbReference type="RefSeq" id="WP_115692045.1">
    <property type="nucleotide sequence ID" value="NZ_CP031417.1"/>
</dbReference>
<keyword evidence="4" id="KW-1185">Reference proteome</keyword>